<dbReference type="Pfam" id="PF07980">
    <property type="entry name" value="SusD_RagB"/>
    <property type="match status" value="1"/>
</dbReference>
<keyword evidence="5" id="KW-0998">Cell outer membrane</keyword>
<dbReference type="STRING" id="1004.SAMN05661012_01923"/>
<dbReference type="OrthoDB" id="9783641at2"/>
<dbReference type="InterPro" id="IPR011990">
    <property type="entry name" value="TPR-like_helical_dom_sf"/>
</dbReference>
<evidence type="ECO:0000313" key="10">
    <source>
        <dbReference type="EMBL" id="WQG88519.1"/>
    </source>
</evidence>
<dbReference type="AlphaFoldDB" id="A0A1K1PG58"/>
<evidence type="ECO:0000256" key="4">
    <source>
        <dbReference type="ARBA" id="ARBA00023136"/>
    </source>
</evidence>
<feature type="domain" description="SusD-like N-terminal" evidence="8">
    <location>
        <begin position="86"/>
        <end position="222"/>
    </location>
</feature>
<reference evidence="9 11" key="1">
    <citation type="submission" date="2016-11" db="EMBL/GenBank/DDBJ databases">
        <authorList>
            <person name="Jaros S."/>
            <person name="Januszkiewicz K."/>
            <person name="Wedrychowicz H."/>
        </authorList>
    </citation>
    <scope>NUCLEOTIDE SEQUENCE [LARGE SCALE GENOMIC DNA]</scope>
    <source>
        <strain evidence="9 11">DSM 784</strain>
    </source>
</reference>
<comment type="subcellular location">
    <subcellularLocation>
        <location evidence="1">Cell outer membrane</location>
    </subcellularLocation>
</comment>
<dbReference type="PROSITE" id="PS51257">
    <property type="entry name" value="PROKAR_LIPOPROTEIN"/>
    <property type="match status" value="1"/>
</dbReference>
<organism evidence="9 11">
    <name type="scientific">Chitinophaga sancti</name>
    <dbReference type="NCBI Taxonomy" id="1004"/>
    <lineage>
        <taxon>Bacteria</taxon>
        <taxon>Pseudomonadati</taxon>
        <taxon>Bacteroidota</taxon>
        <taxon>Chitinophagia</taxon>
        <taxon>Chitinophagales</taxon>
        <taxon>Chitinophagaceae</taxon>
        <taxon>Chitinophaga</taxon>
    </lineage>
</organism>
<feature type="chain" id="PRO_5012295232" evidence="6">
    <location>
        <begin position="23"/>
        <end position="545"/>
    </location>
</feature>
<accession>A0A1K1PG58</accession>
<evidence type="ECO:0000259" key="7">
    <source>
        <dbReference type="Pfam" id="PF07980"/>
    </source>
</evidence>
<reference evidence="10 12" key="2">
    <citation type="submission" date="2023-11" db="EMBL/GenBank/DDBJ databases">
        <title>MicrobeMod: A computational toolkit for identifying prokaryotic methylation and restriction-modification with nanopore sequencing.</title>
        <authorList>
            <person name="Crits-Christoph A."/>
            <person name="Kang S.C."/>
            <person name="Lee H."/>
            <person name="Ostrov N."/>
        </authorList>
    </citation>
    <scope>NUCLEOTIDE SEQUENCE [LARGE SCALE GENOMIC DNA]</scope>
    <source>
        <strain evidence="10 12">ATCC 23090</strain>
    </source>
</reference>
<protein>
    <submittedName>
        <fullName evidence="10">RagB/SusD family nutrient uptake outer membrane protein</fullName>
    </submittedName>
    <submittedName>
        <fullName evidence="9">Starch-binding associating with outer membrane</fullName>
    </submittedName>
</protein>
<evidence type="ECO:0000256" key="1">
    <source>
        <dbReference type="ARBA" id="ARBA00004442"/>
    </source>
</evidence>
<evidence type="ECO:0000256" key="3">
    <source>
        <dbReference type="ARBA" id="ARBA00022729"/>
    </source>
</evidence>
<evidence type="ECO:0000313" key="11">
    <source>
        <dbReference type="Proteomes" id="UP000183788"/>
    </source>
</evidence>
<sequence length="545" mass="61770">MKRSIIKYFLSSVLVAASFACHKLEVPITTELTTDTYPQDSASFITASGPVYVVLRGNYGGVEWFMQQSLSTDESIMPARGGNWYDGAQNLQMHYHTWTRDNGYVNGNWYWLSTIIGVSNQTLDILGKTETDGATKSRHLAEIKMVRALAYYWMMDNYGRVPLDTVAGDYTPHENVDRSVTFNWLEREITAALPYLSRATGSSTYGRANKFMAFSLLAKLYLNAEYYTGTQRYNDCITACDSVINSNMYSLATMGSYLDMFKYNNGPSTPEFIFAVPYDPNFSNSWPFRSVNNYSRYDVPRSMGNVATNAGFNYFSIPFVPGAPRSTIPSFYAYFYDENDVRNGQWLHGKQYKKDGTPITITTTYAGYDAITYAGNTSPYTYQLDITPDVVLRQSTALFDCGNDEVAWNMGYRNIKFYPDPTSANRNQNNDVPVFRYADILMMKAEAILRGGSATNGASALSLVNQIRAQRTTSTGWTNITLDSVYNERSREFAMECWHRNDMIRFGKFENAWGFKTDNDINHRVFPIPTNAIKLNPNLTQNPGY</sequence>
<dbReference type="InterPro" id="IPR012944">
    <property type="entry name" value="SusD_RagB_dom"/>
</dbReference>
<dbReference type="Proteomes" id="UP000183788">
    <property type="component" value="Unassembled WGS sequence"/>
</dbReference>
<evidence type="ECO:0000256" key="5">
    <source>
        <dbReference type="ARBA" id="ARBA00023237"/>
    </source>
</evidence>
<evidence type="ECO:0000256" key="6">
    <source>
        <dbReference type="SAM" id="SignalP"/>
    </source>
</evidence>
<feature type="signal peptide" evidence="6">
    <location>
        <begin position="1"/>
        <end position="22"/>
    </location>
</feature>
<proteinExistence type="inferred from homology"/>
<dbReference type="Proteomes" id="UP001326715">
    <property type="component" value="Chromosome"/>
</dbReference>
<dbReference type="GO" id="GO:0009279">
    <property type="term" value="C:cell outer membrane"/>
    <property type="evidence" value="ECO:0007669"/>
    <property type="project" value="UniProtKB-SubCell"/>
</dbReference>
<gene>
    <name evidence="9" type="ORF">SAMN05661012_01923</name>
    <name evidence="10" type="ORF">SR876_26710</name>
</gene>
<dbReference type="EMBL" id="FPIZ01000005">
    <property type="protein sequence ID" value="SFW46437.1"/>
    <property type="molecule type" value="Genomic_DNA"/>
</dbReference>
<evidence type="ECO:0000313" key="12">
    <source>
        <dbReference type="Proteomes" id="UP001326715"/>
    </source>
</evidence>
<dbReference type="InterPro" id="IPR033985">
    <property type="entry name" value="SusD-like_N"/>
</dbReference>
<keyword evidence="3 6" id="KW-0732">Signal</keyword>
<name>A0A1K1PG58_9BACT</name>
<evidence type="ECO:0000313" key="9">
    <source>
        <dbReference type="EMBL" id="SFW46437.1"/>
    </source>
</evidence>
<evidence type="ECO:0000259" key="8">
    <source>
        <dbReference type="Pfam" id="PF14322"/>
    </source>
</evidence>
<dbReference type="EMBL" id="CP140154">
    <property type="protein sequence ID" value="WQG88519.1"/>
    <property type="molecule type" value="Genomic_DNA"/>
</dbReference>
<feature type="domain" description="RagB/SusD" evidence="7">
    <location>
        <begin position="270"/>
        <end position="545"/>
    </location>
</feature>
<dbReference type="Pfam" id="PF14322">
    <property type="entry name" value="SusD-like_3"/>
    <property type="match status" value="1"/>
</dbReference>
<keyword evidence="12" id="KW-1185">Reference proteome</keyword>
<evidence type="ECO:0000256" key="2">
    <source>
        <dbReference type="ARBA" id="ARBA00006275"/>
    </source>
</evidence>
<dbReference type="RefSeq" id="WP_072359328.1">
    <property type="nucleotide sequence ID" value="NZ_CBHWAX010000082.1"/>
</dbReference>
<dbReference type="Gene3D" id="1.25.40.390">
    <property type="match status" value="1"/>
</dbReference>
<keyword evidence="4" id="KW-0472">Membrane</keyword>
<dbReference type="SUPFAM" id="SSF48452">
    <property type="entry name" value="TPR-like"/>
    <property type="match status" value="1"/>
</dbReference>
<comment type="similarity">
    <text evidence="2">Belongs to the SusD family.</text>
</comment>